<organism evidence="1 2">
    <name type="scientific">Naganishia friedmannii</name>
    <dbReference type="NCBI Taxonomy" id="89922"/>
    <lineage>
        <taxon>Eukaryota</taxon>
        <taxon>Fungi</taxon>
        <taxon>Dikarya</taxon>
        <taxon>Basidiomycota</taxon>
        <taxon>Agaricomycotina</taxon>
        <taxon>Tremellomycetes</taxon>
        <taxon>Filobasidiales</taxon>
        <taxon>Filobasidiaceae</taxon>
        <taxon>Naganishia</taxon>
    </lineage>
</organism>
<sequence length="406" mass="44582">MQTDDASNLFQTDAALEKSDARRLKAQQASKVGNPIQLPSKVLALEVRNQDAWVAESGWVARQVDLTPTSAGKDTVLFTGSWDKTIKVWNTQTAECLSTITAHADFVKCLLVIPWLGLLISGGSDRQINMWDIATLGADSATPSNSDFRLCKLKTLKEHTRPVECFALAKSTSSYEATFYSADSMGVIRSWQIKREKRNTAKGQTGGFADEVTVMEKGVLEGHHTSVAEMTIGEGGLWSASVDNHVLFHPLAKASFARAPIPIPHPDYVKCVLLLPTSFHPTAPLLLTGSVDEDIRVYDVTEILEQSGNTHLAGESTVEAREIANVKGHFGEVSALKCWIKDGEKGKEPWVVSASLDATLRRWSMKDILNPPPIPVEEKKEEKPSNMTEDEERELAELLGSDDEDL</sequence>
<name>A0ACC2W3Q3_9TREE</name>
<gene>
    <name evidence="1" type="ORF">QFC21_001639</name>
</gene>
<protein>
    <submittedName>
        <fullName evidence="1">Uncharacterized protein</fullName>
    </submittedName>
</protein>
<proteinExistence type="predicted"/>
<accession>A0ACC2W3Q3</accession>
<evidence type="ECO:0000313" key="1">
    <source>
        <dbReference type="EMBL" id="KAJ9105272.1"/>
    </source>
</evidence>
<dbReference type="EMBL" id="JASBWT010000004">
    <property type="protein sequence ID" value="KAJ9105272.1"/>
    <property type="molecule type" value="Genomic_DNA"/>
</dbReference>
<keyword evidence="2" id="KW-1185">Reference proteome</keyword>
<reference evidence="1" key="1">
    <citation type="submission" date="2023-04" db="EMBL/GenBank/DDBJ databases">
        <title>Draft Genome sequencing of Naganishia species isolated from polar environments using Oxford Nanopore Technology.</title>
        <authorList>
            <person name="Leo P."/>
            <person name="Venkateswaran K."/>
        </authorList>
    </citation>
    <scope>NUCLEOTIDE SEQUENCE</scope>
    <source>
        <strain evidence="1">MNA-CCFEE 5423</strain>
    </source>
</reference>
<evidence type="ECO:0000313" key="2">
    <source>
        <dbReference type="Proteomes" id="UP001227268"/>
    </source>
</evidence>
<comment type="caution">
    <text evidence="1">The sequence shown here is derived from an EMBL/GenBank/DDBJ whole genome shotgun (WGS) entry which is preliminary data.</text>
</comment>
<dbReference type="Proteomes" id="UP001227268">
    <property type="component" value="Unassembled WGS sequence"/>
</dbReference>